<dbReference type="Gene3D" id="3.40.33.10">
    <property type="entry name" value="CAP"/>
    <property type="match status" value="1"/>
</dbReference>
<dbReference type="RefSeq" id="WP_046828704.1">
    <property type="nucleotide sequence ID" value="NZ_LBIA02000001.1"/>
</dbReference>
<comment type="caution">
    <text evidence="2">The sequence shown here is derived from an EMBL/GenBank/DDBJ whole genome shotgun (WGS) entry which is preliminary data.</text>
</comment>
<feature type="domain" description="SCP" evidence="1">
    <location>
        <begin position="49"/>
        <end position="161"/>
    </location>
</feature>
<dbReference type="SUPFAM" id="SSF55797">
    <property type="entry name" value="PR-1-like"/>
    <property type="match status" value="1"/>
</dbReference>
<name>A0A4U6BLF9_9BRAD</name>
<dbReference type="STRING" id="211460.YH63_14760"/>
<protein>
    <submittedName>
        <fullName evidence="2">CAP domain-containing protein</fullName>
    </submittedName>
</protein>
<evidence type="ECO:0000313" key="3">
    <source>
        <dbReference type="Proteomes" id="UP000034832"/>
    </source>
</evidence>
<dbReference type="InterPro" id="IPR014044">
    <property type="entry name" value="CAP_dom"/>
</dbReference>
<proteinExistence type="predicted"/>
<organism evidence="2 3">
    <name type="scientific">Afipia massiliensis</name>
    <dbReference type="NCBI Taxonomy" id="211460"/>
    <lineage>
        <taxon>Bacteria</taxon>
        <taxon>Pseudomonadati</taxon>
        <taxon>Pseudomonadota</taxon>
        <taxon>Alphaproteobacteria</taxon>
        <taxon>Hyphomicrobiales</taxon>
        <taxon>Nitrobacteraceae</taxon>
        <taxon>Afipia</taxon>
    </lineage>
</organism>
<accession>A0A4U6BLF9</accession>
<keyword evidence="3" id="KW-1185">Reference proteome</keyword>
<dbReference type="OrthoDB" id="7852865at2"/>
<evidence type="ECO:0000259" key="1">
    <source>
        <dbReference type="Pfam" id="PF00188"/>
    </source>
</evidence>
<dbReference type="PANTHER" id="PTHR31157">
    <property type="entry name" value="SCP DOMAIN-CONTAINING PROTEIN"/>
    <property type="match status" value="1"/>
</dbReference>
<evidence type="ECO:0000313" key="2">
    <source>
        <dbReference type="EMBL" id="TKT70661.1"/>
    </source>
</evidence>
<dbReference type="AlphaFoldDB" id="A0A4U6BLF9"/>
<gene>
    <name evidence="2" type="ORF">YH63_004125</name>
</gene>
<dbReference type="Pfam" id="PF00188">
    <property type="entry name" value="CAP"/>
    <property type="match status" value="1"/>
</dbReference>
<dbReference type="InterPro" id="IPR035940">
    <property type="entry name" value="CAP_sf"/>
</dbReference>
<dbReference type="EMBL" id="LBIA02000001">
    <property type="protein sequence ID" value="TKT70661.1"/>
    <property type="molecule type" value="Genomic_DNA"/>
</dbReference>
<dbReference type="PROSITE" id="PS51257">
    <property type="entry name" value="PROKAR_LIPOPROTEIN"/>
    <property type="match status" value="1"/>
</dbReference>
<dbReference type="PANTHER" id="PTHR31157:SF1">
    <property type="entry name" value="SCP DOMAIN-CONTAINING PROTEIN"/>
    <property type="match status" value="1"/>
</dbReference>
<reference evidence="2" key="1">
    <citation type="submission" date="2019-04" db="EMBL/GenBank/DDBJ databases">
        <title>Whole genome sequencing of cave bacteria.</title>
        <authorList>
            <person name="Gan H.M."/>
            <person name="Barton H."/>
            <person name="Savka M.A."/>
        </authorList>
    </citation>
    <scope>NUCLEOTIDE SEQUENCE [LARGE SCALE GENOMIC DNA]</scope>
    <source>
        <strain evidence="2">LC387</strain>
    </source>
</reference>
<dbReference type="Proteomes" id="UP000034832">
    <property type="component" value="Unassembled WGS sequence"/>
</dbReference>
<sequence>MIRVAGAILALTILSGCGTGGDTSTEQPAFYLSMASAGAKLDPNVAASMISGYRQNNGLGAVQVDPLLMKAAETQSQAMGARNKLDHNVAGTLDKRIKASGFDATKAVENVSAGYHTLAEAFSGWRDSPPHKANMLTSGVTKMGIAATYVPNTKYKVFWTLILAAPDSR</sequence>
<dbReference type="CDD" id="cd05379">
    <property type="entry name" value="CAP_bacterial"/>
    <property type="match status" value="1"/>
</dbReference>